<evidence type="ECO:0000313" key="1">
    <source>
        <dbReference type="EMBL" id="QID85949.1"/>
    </source>
</evidence>
<sequence>MELLKREEEKTISTLKAIIYGCQTYGSIPHHLHERLTKVVSAARSIVATYSFHGSIGGISDVRAYLSVWLKDLGVLRLYQTILLESISLILDPATPIFRKCSEMDDFPHLIIRIYSRLEGYQNLINDKILAKFFVDFDFTFRAVYNKANCTTYTYDNVHLISDEAYPLVASMKINLTHVIKRGYFRLSIPTLNVSDILVEILHIPDGLAFFKVCYGNLPNSDDSIKTIFNSVSEENHQILELGKSLMYPIFRIGDLEINNINEIGAVITFSEVENLKLEILSLDQISWITQWKSSFQKFAAKAANDSTFIKGHMRFNKLNNIDEINIGLGLNLDVEAQGENFVPLSAENKRSSPSNTVCSLHRSKPLQIPLSFAIQNDFDDISLKGHISLDEDISDESVSGLESSISDYEFHDNTFGSYQSISYPSTDVENNSMDMVITDENTVLSIKNVRISHWSNNSWKKISSAQLQLSVIRLRMGSFMVAHDPEFKNLHHLIIRLSDDIKCTQSTKQDIQLRVPPNELMCTFTGILNIRSSDNDKLLPLLNFYTTCHAETMSHSSTMESVSSEVSSVSSAMEHRHSILKCSSVIIPHTLTQDVIDSTLD</sequence>
<evidence type="ECO:0000313" key="2">
    <source>
        <dbReference type="Proteomes" id="UP000501346"/>
    </source>
</evidence>
<accession>A0A6C1EA74</accession>
<proteinExistence type="predicted"/>
<dbReference type="AlphaFoldDB" id="A0A6C1EA74"/>
<protein>
    <submittedName>
        <fullName evidence="1">Uncharacterized protein</fullName>
    </submittedName>
</protein>
<gene>
    <name evidence="1" type="ORF">GRS66_008548</name>
</gene>
<dbReference type="Proteomes" id="UP000501346">
    <property type="component" value="Chromosome SeX-ScX"/>
</dbReference>
<dbReference type="EMBL" id="CP049007">
    <property type="protein sequence ID" value="QID85949.1"/>
    <property type="molecule type" value="Genomic_DNA"/>
</dbReference>
<organism evidence="1 2">
    <name type="scientific">Saccharomyces pastorianus</name>
    <name type="common">Lager yeast</name>
    <name type="synonym">Saccharomyces cerevisiae x Saccharomyces eubayanus</name>
    <dbReference type="NCBI Taxonomy" id="27292"/>
    <lineage>
        <taxon>Eukaryota</taxon>
        <taxon>Fungi</taxon>
        <taxon>Dikarya</taxon>
        <taxon>Ascomycota</taxon>
        <taxon>Saccharomycotina</taxon>
        <taxon>Saccharomycetes</taxon>
        <taxon>Saccharomycetales</taxon>
        <taxon>Saccharomycetaceae</taxon>
        <taxon>Saccharomyces</taxon>
    </lineage>
</organism>
<keyword evidence="2" id="KW-1185">Reference proteome</keyword>
<dbReference type="OrthoDB" id="4035999at2759"/>
<name>A0A6C1EA74_SACPS</name>
<reference evidence="1 2" key="1">
    <citation type="journal article" date="2019" name="BMC Genomics">
        <title>Chromosome level assembly and comparative genome analysis confirm lager-brewing yeasts originated from a single hybridization.</title>
        <authorList>
            <person name="Salazar A.N."/>
            <person name="Gorter de Vries A.R."/>
            <person name="van den Broek M."/>
            <person name="Brouwers N."/>
            <person name="de la Torre Cortes P."/>
            <person name="Kuijpers N.G.A."/>
            <person name="Daran J.G."/>
            <person name="Abeel T."/>
        </authorList>
    </citation>
    <scope>NUCLEOTIDE SEQUENCE [LARGE SCALE GENOMIC DNA]</scope>
    <source>
        <strain evidence="1 2">CBS 1483</strain>
    </source>
</reference>